<proteinExistence type="predicted"/>
<dbReference type="SUPFAM" id="SSF57903">
    <property type="entry name" value="FYVE/PHD zinc finger"/>
    <property type="match status" value="1"/>
</dbReference>
<dbReference type="EMBL" id="CALNXK010000010">
    <property type="protein sequence ID" value="CAH3043011.1"/>
    <property type="molecule type" value="Genomic_DNA"/>
</dbReference>
<gene>
    <name evidence="6" type="ORF">PLOB_00000828</name>
</gene>
<keyword evidence="1" id="KW-0479">Metal-binding</keyword>
<dbReference type="InterPro" id="IPR011011">
    <property type="entry name" value="Znf_FYVE_PHD"/>
</dbReference>
<name>A0ABN8N922_9CNID</name>
<evidence type="ECO:0000256" key="2">
    <source>
        <dbReference type="ARBA" id="ARBA00022771"/>
    </source>
</evidence>
<dbReference type="Gene3D" id="3.30.40.10">
    <property type="entry name" value="Zinc/RING finger domain, C3HC4 (zinc finger)"/>
    <property type="match status" value="1"/>
</dbReference>
<accession>A0ABN8N922</accession>
<sequence>KRGASKAAKTRRERGLNKKAENENTEASYFIVCQICKSKDPDNAQEQVLWIQCDTCNMWYHQVCVRASWPPLLCPAE</sequence>
<feature type="domain" description="PHD-type" evidence="5">
    <location>
        <begin position="33"/>
        <end position="67"/>
    </location>
</feature>
<dbReference type="InterPro" id="IPR019787">
    <property type="entry name" value="Znf_PHD-finger"/>
</dbReference>
<feature type="non-terminal residue" evidence="6">
    <location>
        <position position="1"/>
    </location>
</feature>
<comment type="caution">
    <text evidence="6">The sequence shown here is derived from an EMBL/GenBank/DDBJ whole genome shotgun (WGS) entry which is preliminary data.</text>
</comment>
<reference evidence="6 7" key="1">
    <citation type="submission" date="2022-05" db="EMBL/GenBank/DDBJ databases">
        <authorList>
            <consortium name="Genoscope - CEA"/>
            <person name="William W."/>
        </authorList>
    </citation>
    <scope>NUCLEOTIDE SEQUENCE [LARGE SCALE GENOMIC DNA]</scope>
</reference>
<keyword evidence="3" id="KW-0862">Zinc</keyword>
<evidence type="ECO:0000256" key="1">
    <source>
        <dbReference type="ARBA" id="ARBA00022723"/>
    </source>
</evidence>
<evidence type="ECO:0000256" key="4">
    <source>
        <dbReference type="SAM" id="MobiDB-lite"/>
    </source>
</evidence>
<keyword evidence="2" id="KW-0863">Zinc-finger</keyword>
<keyword evidence="7" id="KW-1185">Reference proteome</keyword>
<dbReference type="InterPro" id="IPR013083">
    <property type="entry name" value="Znf_RING/FYVE/PHD"/>
</dbReference>
<dbReference type="Pfam" id="PF00628">
    <property type="entry name" value="PHD"/>
    <property type="match status" value="1"/>
</dbReference>
<evidence type="ECO:0000313" key="7">
    <source>
        <dbReference type="Proteomes" id="UP001159405"/>
    </source>
</evidence>
<evidence type="ECO:0000256" key="3">
    <source>
        <dbReference type="ARBA" id="ARBA00022833"/>
    </source>
</evidence>
<evidence type="ECO:0000259" key="5">
    <source>
        <dbReference type="Pfam" id="PF00628"/>
    </source>
</evidence>
<dbReference type="Proteomes" id="UP001159405">
    <property type="component" value="Unassembled WGS sequence"/>
</dbReference>
<dbReference type="CDD" id="cd15517">
    <property type="entry name" value="PHD_TCF19_like"/>
    <property type="match status" value="1"/>
</dbReference>
<organism evidence="6 7">
    <name type="scientific">Porites lobata</name>
    <dbReference type="NCBI Taxonomy" id="104759"/>
    <lineage>
        <taxon>Eukaryota</taxon>
        <taxon>Metazoa</taxon>
        <taxon>Cnidaria</taxon>
        <taxon>Anthozoa</taxon>
        <taxon>Hexacorallia</taxon>
        <taxon>Scleractinia</taxon>
        <taxon>Fungiina</taxon>
        <taxon>Poritidae</taxon>
        <taxon>Porites</taxon>
    </lineage>
</organism>
<feature type="region of interest" description="Disordered" evidence="4">
    <location>
        <begin position="1"/>
        <end position="20"/>
    </location>
</feature>
<evidence type="ECO:0000313" key="6">
    <source>
        <dbReference type="EMBL" id="CAH3043011.1"/>
    </source>
</evidence>
<feature type="compositionally biased region" description="Basic residues" evidence="4">
    <location>
        <begin position="1"/>
        <end position="12"/>
    </location>
</feature>
<protein>
    <recommendedName>
        <fullName evidence="5">PHD-type domain-containing protein</fullName>
    </recommendedName>
</protein>
<feature type="non-terminal residue" evidence="6">
    <location>
        <position position="77"/>
    </location>
</feature>